<organism evidence="1">
    <name type="scientific">Arion vulgaris</name>
    <dbReference type="NCBI Taxonomy" id="1028688"/>
    <lineage>
        <taxon>Eukaryota</taxon>
        <taxon>Metazoa</taxon>
        <taxon>Spiralia</taxon>
        <taxon>Lophotrochozoa</taxon>
        <taxon>Mollusca</taxon>
        <taxon>Gastropoda</taxon>
        <taxon>Heterobranchia</taxon>
        <taxon>Euthyneura</taxon>
        <taxon>Panpulmonata</taxon>
        <taxon>Eupulmonata</taxon>
        <taxon>Stylommatophora</taxon>
        <taxon>Helicina</taxon>
        <taxon>Arionoidea</taxon>
        <taxon>Arionidae</taxon>
        <taxon>Arion</taxon>
    </lineage>
</organism>
<dbReference type="AlphaFoldDB" id="A0A0B7A649"/>
<dbReference type="EMBL" id="HACG01029282">
    <property type="protein sequence ID" value="CEK76147.1"/>
    <property type="molecule type" value="Transcribed_RNA"/>
</dbReference>
<name>A0A0B7A649_9EUPU</name>
<reference evidence="1" key="1">
    <citation type="submission" date="2014-12" db="EMBL/GenBank/DDBJ databases">
        <title>Insight into the proteome of Arion vulgaris.</title>
        <authorList>
            <person name="Aradska J."/>
            <person name="Bulat T."/>
            <person name="Smidak R."/>
            <person name="Sarate P."/>
            <person name="Gangsoo J."/>
            <person name="Sialana F."/>
            <person name="Bilban M."/>
            <person name="Lubec G."/>
        </authorList>
    </citation>
    <scope>NUCLEOTIDE SEQUENCE</scope>
    <source>
        <tissue evidence="1">Skin</tissue>
    </source>
</reference>
<gene>
    <name evidence="1" type="primary">ORF98704</name>
</gene>
<sequence>MLKRKKSEIKERYYVDIWNRKKNIVLTLQTERNKREKKEKYINIENRKK</sequence>
<proteinExistence type="predicted"/>
<accession>A0A0B7A649</accession>
<evidence type="ECO:0000313" key="1">
    <source>
        <dbReference type="EMBL" id="CEK76147.1"/>
    </source>
</evidence>
<protein>
    <submittedName>
        <fullName evidence="1">Uncharacterized protein</fullName>
    </submittedName>
</protein>